<reference evidence="5 6" key="1">
    <citation type="submission" date="2016-10" db="EMBL/GenBank/DDBJ databases">
        <authorList>
            <person name="de Groot N.N."/>
        </authorList>
    </citation>
    <scope>NUCLEOTIDE SEQUENCE [LARGE SCALE GENOMIC DNA]</scope>
    <source>
        <strain evidence="5 6">ATCC 43154</strain>
    </source>
</reference>
<dbReference type="Gene3D" id="1.10.10.60">
    <property type="entry name" value="Homeodomain-like"/>
    <property type="match status" value="1"/>
</dbReference>
<protein>
    <submittedName>
        <fullName evidence="5">Helix-turn-helix domain-containing protein</fullName>
    </submittedName>
</protein>
<name>A0A1I4PST8_9BURK</name>
<proteinExistence type="predicted"/>
<keyword evidence="3" id="KW-0804">Transcription</keyword>
<keyword evidence="2" id="KW-0238">DNA-binding</keyword>
<sequence length="257" mass="27851">MAAMLYQEYAPHPALARHVDCLWTCRVHGRAQAVSHRVLPDNCVDILWQNQHPDGFAVGMMSGAIEVVSSGLVQTVAVRFKPGAAGRFLALPLHALTDQRAGMDELWGRGEAARLADALWTDELAERARLALLEAQLLERLRRGADAARANSSEALVAAALAAIAGDGGAGRIAGLAERLGVSRQHLATLFRTRVGLAPKLYARICRFRRATEALRGGAAPDWAQLALDCGYFDQSHLIHDFQEFAGRAPERFLAAD</sequence>
<dbReference type="GO" id="GO:0003700">
    <property type="term" value="F:DNA-binding transcription factor activity"/>
    <property type="evidence" value="ECO:0007669"/>
    <property type="project" value="InterPro"/>
</dbReference>
<dbReference type="EMBL" id="FOTW01000017">
    <property type="protein sequence ID" value="SFM30533.1"/>
    <property type="molecule type" value="Genomic_DNA"/>
</dbReference>
<dbReference type="InterPro" id="IPR018060">
    <property type="entry name" value="HTH_AraC"/>
</dbReference>
<dbReference type="Pfam" id="PF12833">
    <property type="entry name" value="HTH_18"/>
    <property type="match status" value="1"/>
</dbReference>
<dbReference type="InterPro" id="IPR050204">
    <property type="entry name" value="AraC_XylS_family_regulators"/>
</dbReference>
<dbReference type="PANTHER" id="PTHR46796:SF15">
    <property type="entry name" value="BLL1074 PROTEIN"/>
    <property type="match status" value="1"/>
</dbReference>
<keyword evidence="6" id="KW-1185">Reference proteome</keyword>
<dbReference type="Proteomes" id="UP000199470">
    <property type="component" value="Unassembled WGS sequence"/>
</dbReference>
<evidence type="ECO:0000256" key="3">
    <source>
        <dbReference type="ARBA" id="ARBA00023163"/>
    </source>
</evidence>
<gene>
    <name evidence="5" type="ORF">SAMN02982985_03561</name>
</gene>
<evidence type="ECO:0000313" key="6">
    <source>
        <dbReference type="Proteomes" id="UP000199470"/>
    </source>
</evidence>
<evidence type="ECO:0000256" key="2">
    <source>
        <dbReference type="ARBA" id="ARBA00023125"/>
    </source>
</evidence>
<dbReference type="Pfam" id="PF20240">
    <property type="entry name" value="DUF6597"/>
    <property type="match status" value="1"/>
</dbReference>
<accession>A0A1I4PST8</accession>
<organism evidence="5 6">
    <name type="scientific">Rugamonas rubra</name>
    <dbReference type="NCBI Taxonomy" id="758825"/>
    <lineage>
        <taxon>Bacteria</taxon>
        <taxon>Pseudomonadati</taxon>
        <taxon>Pseudomonadota</taxon>
        <taxon>Betaproteobacteria</taxon>
        <taxon>Burkholderiales</taxon>
        <taxon>Oxalobacteraceae</taxon>
        <taxon>Telluria group</taxon>
        <taxon>Rugamonas</taxon>
    </lineage>
</organism>
<dbReference type="SMART" id="SM00342">
    <property type="entry name" value="HTH_ARAC"/>
    <property type="match status" value="1"/>
</dbReference>
<evidence type="ECO:0000313" key="5">
    <source>
        <dbReference type="EMBL" id="SFM30533.1"/>
    </source>
</evidence>
<dbReference type="InterPro" id="IPR046532">
    <property type="entry name" value="DUF6597"/>
</dbReference>
<dbReference type="STRING" id="758825.SAMN02982985_03561"/>
<dbReference type="AlphaFoldDB" id="A0A1I4PST8"/>
<feature type="domain" description="HTH araC/xylS-type" evidence="4">
    <location>
        <begin position="154"/>
        <end position="256"/>
    </location>
</feature>
<dbReference type="GO" id="GO:0043565">
    <property type="term" value="F:sequence-specific DNA binding"/>
    <property type="evidence" value="ECO:0007669"/>
    <property type="project" value="InterPro"/>
</dbReference>
<dbReference type="PROSITE" id="PS01124">
    <property type="entry name" value="HTH_ARAC_FAMILY_2"/>
    <property type="match status" value="1"/>
</dbReference>
<evidence type="ECO:0000256" key="1">
    <source>
        <dbReference type="ARBA" id="ARBA00023015"/>
    </source>
</evidence>
<dbReference type="PANTHER" id="PTHR46796">
    <property type="entry name" value="HTH-TYPE TRANSCRIPTIONAL ACTIVATOR RHAS-RELATED"/>
    <property type="match status" value="1"/>
</dbReference>
<keyword evidence="1" id="KW-0805">Transcription regulation</keyword>
<evidence type="ECO:0000259" key="4">
    <source>
        <dbReference type="PROSITE" id="PS01124"/>
    </source>
</evidence>